<protein>
    <submittedName>
        <fullName evidence="2">Uncharacterized protein</fullName>
    </submittedName>
</protein>
<evidence type="ECO:0000313" key="2">
    <source>
        <dbReference type="EMBL" id="KAK1463573.1"/>
    </source>
</evidence>
<reference evidence="2" key="1">
    <citation type="submission" date="2016-11" db="EMBL/GenBank/DDBJ databases">
        <title>The genome sequence of Colletotrichum cuscutae.</title>
        <authorList>
            <person name="Baroncelli R."/>
        </authorList>
    </citation>
    <scope>NUCLEOTIDE SEQUENCE</scope>
    <source>
        <strain evidence="2">IMI 304802</strain>
    </source>
</reference>
<dbReference type="EMBL" id="MPDP01000267">
    <property type="protein sequence ID" value="KAK1463573.1"/>
    <property type="molecule type" value="Genomic_DNA"/>
</dbReference>
<accession>A0AAI9URW2</accession>
<name>A0AAI9URW2_9PEZI</name>
<keyword evidence="3" id="KW-1185">Reference proteome</keyword>
<feature type="region of interest" description="Disordered" evidence="1">
    <location>
        <begin position="116"/>
        <end position="139"/>
    </location>
</feature>
<dbReference type="AlphaFoldDB" id="A0AAI9URW2"/>
<comment type="caution">
    <text evidence="2">The sequence shown here is derived from an EMBL/GenBank/DDBJ whole genome shotgun (WGS) entry which is preliminary data.</text>
</comment>
<dbReference type="Proteomes" id="UP001239213">
    <property type="component" value="Unassembled WGS sequence"/>
</dbReference>
<evidence type="ECO:0000256" key="1">
    <source>
        <dbReference type="SAM" id="MobiDB-lite"/>
    </source>
</evidence>
<organism evidence="2 3">
    <name type="scientific">Colletotrichum cuscutae</name>
    <dbReference type="NCBI Taxonomy" id="1209917"/>
    <lineage>
        <taxon>Eukaryota</taxon>
        <taxon>Fungi</taxon>
        <taxon>Dikarya</taxon>
        <taxon>Ascomycota</taxon>
        <taxon>Pezizomycotina</taxon>
        <taxon>Sordariomycetes</taxon>
        <taxon>Hypocreomycetidae</taxon>
        <taxon>Glomerellales</taxon>
        <taxon>Glomerellaceae</taxon>
        <taxon>Colletotrichum</taxon>
        <taxon>Colletotrichum acutatum species complex</taxon>
    </lineage>
</organism>
<feature type="region of interest" description="Disordered" evidence="1">
    <location>
        <begin position="159"/>
        <end position="193"/>
    </location>
</feature>
<proteinExistence type="predicted"/>
<sequence length="193" mass="21094">QEIQTCHVVTRHLSNKLDALSGSRIQGTPILALSNYYRQQQTTCSPPPPALEPTNPSFTALVHARQRPLLPSDAVTRVRRPLDHSSIEIATPRDACCPAAQSTCYVSVPELASVSNDPGLFSQQNRSQGPPPSSRERNICPEPTLLRKSLLYVVIPGSEPDSSRLGWPPTGPRRCRLQKPMSDTSGIHPFALS</sequence>
<feature type="compositionally biased region" description="Polar residues" evidence="1">
    <location>
        <begin position="116"/>
        <end position="128"/>
    </location>
</feature>
<gene>
    <name evidence="2" type="ORF">CCUS01_08260</name>
</gene>
<evidence type="ECO:0000313" key="3">
    <source>
        <dbReference type="Proteomes" id="UP001239213"/>
    </source>
</evidence>
<feature type="non-terminal residue" evidence="2">
    <location>
        <position position="1"/>
    </location>
</feature>